<dbReference type="Pfam" id="PF13384">
    <property type="entry name" value="HTH_23"/>
    <property type="match status" value="1"/>
</dbReference>
<dbReference type="Proteomes" id="UP000193409">
    <property type="component" value="Unassembled WGS sequence"/>
</dbReference>
<dbReference type="OrthoDB" id="7866342at2"/>
<dbReference type="InterPro" id="IPR009057">
    <property type="entry name" value="Homeodomain-like_sf"/>
</dbReference>
<keyword evidence="2" id="KW-1185">Reference proteome</keyword>
<gene>
    <name evidence="1" type="ORF">PSA7680_02465</name>
</gene>
<dbReference type="InterPro" id="IPR036388">
    <property type="entry name" value="WH-like_DNA-bd_sf"/>
</dbReference>
<protein>
    <submittedName>
        <fullName evidence="1">Mor transcription activator family protein</fullName>
    </submittedName>
</protein>
<evidence type="ECO:0000313" key="1">
    <source>
        <dbReference type="EMBL" id="SLN47917.1"/>
    </source>
</evidence>
<name>A0A1Y5STF4_9RHOB</name>
<sequence length="147" mass="16595">MRDDRNDPFDGLPPTLRQVAEVAGIEAAARLARDHGGTEIYIRRTLDMEHVLVKSVGMEAAASILERFGPGALEVPLWLSGRRQQMARRIMQMLEAGHSEAQIARALRCHIRTVRRYRTRVSDAQMDLFSILDGEEKSCAEDDFDES</sequence>
<accession>A0A1Y5STF4</accession>
<dbReference type="SUPFAM" id="SSF46689">
    <property type="entry name" value="Homeodomain-like"/>
    <property type="match status" value="1"/>
</dbReference>
<organism evidence="1 2">
    <name type="scientific">Pseudoruegeria aquimaris</name>
    <dbReference type="NCBI Taxonomy" id="393663"/>
    <lineage>
        <taxon>Bacteria</taxon>
        <taxon>Pseudomonadati</taxon>
        <taxon>Pseudomonadota</taxon>
        <taxon>Alphaproteobacteria</taxon>
        <taxon>Rhodobacterales</taxon>
        <taxon>Roseobacteraceae</taxon>
        <taxon>Pseudoruegeria</taxon>
    </lineage>
</organism>
<proteinExistence type="predicted"/>
<dbReference type="Gene3D" id="1.10.10.10">
    <property type="entry name" value="Winged helix-like DNA-binding domain superfamily/Winged helix DNA-binding domain"/>
    <property type="match status" value="1"/>
</dbReference>
<dbReference type="RefSeq" id="WP_085869015.1">
    <property type="nucleotide sequence ID" value="NZ_FWFQ01000017.1"/>
</dbReference>
<evidence type="ECO:0000313" key="2">
    <source>
        <dbReference type="Proteomes" id="UP000193409"/>
    </source>
</evidence>
<reference evidence="1 2" key="1">
    <citation type="submission" date="2017-03" db="EMBL/GenBank/DDBJ databases">
        <authorList>
            <person name="Afonso C.L."/>
            <person name="Miller P.J."/>
            <person name="Scott M.A."/>
            <person name="Spackman E."/>
            <person name="Goraichik I."/>
            <person name="Dimitrov K.M."/>
            <person name="Suarez D.L."/>
            <person name="Swayne D.E."/>
        </authorList>
    </citation>
    <scope>NUCLEOTIDE SEQUENCE [LARGE SCALE GENOMIC DNA]</scope>
    <source>
        <strain evidence="1 2">CECT 7680</strain>
    </source>
</reference>
<dbReference type="EMBL" id="FWFQ01000017">
    <property type="protein sequence ID" value="SLN47917.1"/>
    <property type="molecule type" value="Genomic_DNA"/>
</dbReference>
<dbReference type="AlphaFoldDB" id="A0A1Y5STF4"/>